<comment type="caution">
    <text evidence="2">The sequence shown here is derived from an EMBL/GenBank/DDBJ whole genome shotgun (WGS) entry which is preliminary data.</text>
</comment>
<dbReference type="RefSeq" id="WP_206573489.1">
    <property type="nucleotide sequence ID" value="NZ_JAFKCV010000004.1"/>
</dbReference>
<organism evidence="2 3">
    <name type="scientific">Bowmanella dokdonensis</name>
    <dbReference type="NCBI Taxonomy" id="751969"/>
    <lineage>
        <taxon>Bacteria</taxon>
        <taxon>Pseudomonadati</taxon>
        <taxon>Pseudomonadota</taxon>
        <taxon>Gammaproteobacteria</taxon>
        <taxon>Alteromonadales</taxon>
        <taxon>Alteromonadaceae</taxon>
        <taxon>Bowmanella</taxon>
    </lineage>
</organism>
<keyword evidence="1" id="KW-0812">Transmembrane</keyword>
<keyword evidence="1" id="KW-0472">Membrane</keyword>
<feature type="transmembrane region" description="Helical" evidence="1">
    <location>
        <begin position="37"/>
        <end position="62"/>
    </location>
</feature>
<evidence type="ECO:0000313" key="3">
    <source>
        <dbReference type="Proteomes" id="UP000664654"/>
    </source>
</evidence>
<keyword evidence="1" id="KW-1133">Transmembrane helix</keyword>
<protein>
    <submittedName>
        <fullName evidence="2">DUF1361 domain-containing protein</fullName>
    </submittedName>
</protein>
<feature type="transmembrane region" description="Helical" evidence="1">
    <location>
        <begin position="12"/>
        <end position="30"/>
    </location>
</feature>
<accession>A0A939DMA6</accession>
<feature type="transmembrane region" description="Helical" evidence="1">
    <location>
        <begin position="109"/>
        <end position="131"/>
    </location>
</feature>
<proteinExistence type="predicted"/>
<dbReference type="Proteomes" id="UP000664654">
    <property type="component" value="Unassembled WGS sequence"/>
</dbReference>
<evidence type="ECO:0000256" key="1">
    <source>
        <dbReference type="SAM" id="Phobius"/>
    </source>
</evidence>
<dbReference type="EMBL" id="JAFKCV010000004">
    <property type="protein sequence ID" value="MBN7825379.1"/>
    <property type="molecule type" value="Genomic_DNA"/>
</dbReference>
<feature type="transmembrane region" description="Helical" evidence="1">
    <location>
        <begin position="74"/>
        <end position="97"/>
    </location>
</feature>
<evidence type="ECO:0000313" key="2">
    <source>
        <dbReference type="EMBL" id="MBN7825379.1"/>
    </source>
</evidence>
<gene>
    <name evidence="2" type="ORF">J0A66_09120</name>
</gene>
<name>A0A939DMA6_9ALTE</name>
<feature type="transmembrane region" description="Helical" evidence="1">
    <location>
        <begin position="163"/>
        <end position="191"/>
    </location>
</feature>
<keyword evidence="3" id="KW-1185">Reference proteome</keyword>
<reference evidence="2" key="1">
    <citation type="submission" date="2021-03" db="EMBL/GenBank/DDBJ databases">
        <title>novel species isolated from a fishpond in China.</title>
        <authorList>
            <person name="Lu H."/>
            <person name="Cai Z."/>
        </authorList>
    </citation>
    <scope>NUCLEOTIDE SEQUENCE</scope>
    <source>
        <strain evidence="2">JCM 30855</strain>
    </source>
</reference>
<dbReference type="Pfam" id="PF07099">
    <property type="entry name" value="DUF1361"/>
    <property type="match status" value="1"/>
</dbReference>
<sequence length="200" mass="22945">MATPVHFTVVKNLLLGAIPFLLALHLFVLARGRNFLWWLLAAIFVAFLPNAAYGLTDIIHFIAAVKDPALDRTLVWGVLLPAYLIYMLINFEFYVISIQLMQQYIRRQGWLLAARWSIPLIHLLCAFGVYLGRVQRLNSQDILERPVLVLMDSVRDLTHAQPLLIVLGFFVLFYALSLPVSRLNLILLAYFRHRLPSSFV</sequence>
<dbReference type="AlphaFoldDB" id="A0A939DMA6"/>
<dbReference type="InterPro" id="IPR009793">
    <property type="entry name" value="DUF1361"/>
</dbReference>